<dbReference type="RefSeq" id="WP_313322239.1">
    <property type="nucleotide sequence ID" value="NZ_CP134878.1"/>
</dbReference>
<feature type="chain" id="PRO_5044705257" description="Lipoprotein" evidence="1">
    <location>
        <begin position="20"/>
        <end position="220"/>
    </location>
</feature>
<keyword evidence="1" id="KW-0732">Signal</keyword>
<dbReference type="AlphaFoldDB" id="A0AA96F1F9"/>
<evidence type="ECO:0000313" key="3">
    <source>
        <dbReference type="EMBL" id="WNM22419.1"/>
    </source>
</evidence>
<dbReference type="KEGG" id="fcj:RN605_03410"/>
<keyword evidence="4" id="KW-1185">Reference proteome</keyword>
<dbReference type="EMBL" id="CP134890">
    <property type="protein sequence ID" value="WNM22419.1"/>
    <property type="molecule type" value="Genomic_DNA"/>
</dbReference>
<accession>A0AA96EWD5</accession>
<evidence type="ECO:0008006" key="5">
    <source>
        <dbReference type="Google" id="ProtNLM"/>
    </source>
</evidence>
<name>A0AA96F1F9_9FLAO</name>
<dbReference type="Proteomes" id="UP001304515">
    <property type="component" value="Chromosome"/>
</dbReference>
<feature type="signal peptide" evidence="1">
    <location>
        <begin position="1"/>
        <end position="19"/>
    </location>
</feature>
<dbReference type="PROSITE" id="PS51257">
    <property type="entry name" value="PROKAR_LIPOPROTEIN"/>
    <property type="match status" value="1"/>
</dbReference>
<proteinExistence type="predicted"/>
<sequence>MKKLQLSIIILLISVTFFSCEDANVKDAKNYVDDYAEFVDSISVVSIKNLRDNWYKIESTYLEKKLQAQSSVETIRDNPKLKQKLNDASSKYNKFRTNYRLQVDKLEAMEEKIAFRKKLFNGKEINDDLNFDWVDKTNIVTVYDNFVTTVSDNKNGYSREEWDEIKMLYEALDTRKNTVEKEGLSSSDNFKIAKLKLKFAPMFSIYRMGAKSEENAEAKK</sequence>
<evidence type="ECO:0000313" key="2">
    <source>
        <dbReference type="EMBL" id="WNM18368.1"/>
    </source>
</evidence>
<gene>
    <name evidence="3" type="ORF">RN605_03410</name>
    <name evidence="2" type="ORF">RN608_10110</name>
</gene>
<evidence type="ECO:0000313" key="4">
    <source>
        <dbReference type="Proteomes" id="UP001304515"/>
    </source>
</evidence>
<organism evidence="3 4">
    <name type="scientific">Flavobacterium capsici</name>
    <dbReference type="NCBI Taxonomy" id="3075618"/>
    <lineage>
        <taxon>Bacteria</taxon>
        <taxon>Pseudomonadati</taxon>
        <taxon>Bacteroidota</taxon>
        <taxon>Flavobacteriia</taxon>
        <taxon>Flavobacteriales</taxon>
        <taxon>Flavobacteriaceae</taxon>
        <taxon>Flavobacterium</taxon>
    </lineage>
</organism>
<protein>
    <recommendedName>
        <fullName evidence="5">Lipoprotein</fullName>
    </recommendedName>
</protein>
<accession>A0AA96F1F9</accession>
<evidence type="ECO:0000256" key="1">
    <source>
        <dbReference type="SAM" id="SignalP"/>
    </source>
</evidence>
<dbReference type="EMBL" id="CP134878">
    <property type="protein sequence ID" value="WNM18368.1"/>
    <property type="molecule type" value="Genomic_DNA"/>
</dbReference>
<reference evidence="3 4" key="1">
    <citation type="submission" date="2023-09" db="EMBL/GenBank/DDBJ databases">
        <title>Flavobacterium sp. a novel bacteria isolate from Pepper rhizosphere.</title>
        <authorList>
            <person name="Peng Y."/>
            <person name="Lee J."/>
        </authorList>
    </citation>
    <scope>NUCLEOTIDE SEQUENCE [LARGE SCALE GENOMIC DNA]</scope>
    <source>
        <strain evidence="2">PMR2A8</strain>
        <strain evidence="3 4">PMTSA4</strain>
    </source>
</reference>